<dbReference type="PANTHER" id="PTHR11927:SF9">
    <property type="entry name" value="L-FUCOSYLTRANSFERASE"/>
    <property type="match status" value="1"/>
</dbReference>
<dbReference type="EMBL" id="MFGB01000017">
    <property type="protein sequence ID" value="OGF26067.1"/>
    <property type="molecule type" value="Genomic_DNA"/>
</dbReference>
<evidence type="ECO:0008006" key="5">
    <source>
        <dbReference type="Google" id="ProtNLM"/>
    </source>
</evidence>
<evidence type="ECO:0000313" key="3">
    <source>
        <dbReference type="EMBL" id="OGF26067.1"/>
    </source>
</evidence>
<protein>
    <recommendedName>
        <fullName evidence="5">Glycosyl transferase family 11</fullName>
    </recommendedName>
</protein>
<name>A0A1F5SH64_9BACT</name>
<keyword evidence="1" id="KW-0328">Glycosyltransferase</keyword>
<keyword evidence="2" id="KW-0808">Transferase</keyword>
<dbReference type="Proteomes" id="UP000178367">
    <property type="component" value="Unassembled WGS sequence"/>
</dbReference>
<dbReference type="CDD" id="cd11301">
    <property type="entry name" value="Fut1_Fut2_like"/>
    <property type="match status" value="1"/>
</dbReference>
<dbReference type="GO" id="GO:0016020">
    <property type="term" value="C:membrane"/>
    <property type="evidence" value="ECO:0007669"/>
    <property type="project" value="InterPro"/>
</dbReference>
<dbReference type="Pfam" id="PF01531">
    <property type="entry name" value="Glyco_transf_11"/>
    <property type="match status" value="1"/>
</dbReference>
<comment type="caution">
    <text evidence="3">The sequence shown here is derived from an EMBL/GenBank/DDBJ whole genome shotgun (WGS) entry which is preliminary data.</text>
</comment>
<dbReference type="AlphaFoldDB" id="A0A1F5SH64"/>
<dbReference type="GO" id="GO:0008107">
    <property type="term" value="F:galactoside 2-alpha-L-fucosyltransferase activity"/>
    <property type="evidence" value="ECO:0007669"/>
    <property type="project" value="InterPro"/>
</dbReference>
<accession>A0A1F5SH64</accession>
<organism evidence="3 4">
    <name type="scientific">Candidatus Falkowbacteria bacterium RIFOXYA2_FULL_47_19</name>
    <dbReference type="NCBI Taxonomy" id="1797994"/>
    <lineage>
        <taxon>Bacteria</taxon>
        <taxon>Candidatus Falkowiibacteriota</taxon>
    </lineage>
</organism>
<reference evidence="3 4" key="1">
    <citation type="journal article" date="2016" name="Nat. Commun.">
        <title>Thousands of microbial genomes shed light on interconnected biogeochemical processes in an aquifer system.</title>
        <authorList>
            <person name="Anantharaman K."/>
            <person name="Brown C.T."/>
            <person name="Hug L.A."/>
            <person name="Sharon I."/>
            <person name="Castelle C.J."/>
            <person name="Probst A.J."/>
            <person name="Thomas B.C."/>
            <person name="Singh A."/>
            <person name="Wilkins M.J."/>
            <person name="Karaoz U."/>
            <person name="Brodie E.L."/>
            <person name="Williams K.H."/>
            <person name="Hubbard S.S."/>
            <person name="Banfield J.F."/>
        </authorList>
    </citation>
    <scope>NUCLEOTIDE SEQUENCE [LARGE SCALE GENOMIC DNA]</scope>
</reference>
<sequence>MIIVKIQGGLGNQLFQYAAGKNLATKNNTPHKLDITEYDDKNNQRRYRLNNFLIEENIATREEIARYRISGWQKIADRLKPRFQRKYIQYLGYKFNEDILKIKNKNLYFDGYWQSEKYFSDMENDIRKEFKLKIPLEKKFPDLLSVFDENSISLHIRRGDYLKEKISSIYGLLPPEYYYRALTVLTSKIKNPNIFVFSDDIPWTKKNLTLPHSTIFISRYKKLEDYEELILMSRCQHNIIANSSFSWWGAWLNENPKKIVIAPRKWFATEKYNHDELLPKNWLKL</sequence>
<proteinExistence type="predicted"/>
<evidence type="ECO:0000256" key="2">
    <source>
        <dbReference type="ARBA" id="ARBA00022679"/>
    </source>
</evidence>
<gene>
    <name evidence="3" type="ORF">A2227_02515</name>
</gene>
<dbReference type="PANTHER" id="PTHR11927">
    <property type="entry name" value="GALACTOSIDE 2-L-FUCOSYLTRANSFERASE"/>
    <property type="match status" value="1"/>
</dbReference>
<dbReference type="GO" id="GO:0005975">
    <property type="term" value="P:carbohydrate metabolic process"/>
    <property type="evidence" value="ECO:0007669"/>
    <property type="project" value="InterPro"/>
</dbReference>
<evidence type="ECO:0000313" key="4">
    <source>
        <dbReference type="Proteomes" id="UP000178367"/>
    </source>
</evidence>
<evidence type="ECO:0000256" key="1">
    <source>
        <dbReference type="ARBA" id="ARBA00022676"/>
    </source>
</evidence>
<dbReference type="InterPro" id="IPR002516">
    <property type="entry name" value="Glyco_trans_11"/>
</dbReference>
<dbReference type="STRING" id="1797994.A2227_02515"/>